<organism evidence="1 2">
    <name type="scientific">Bergeriella denitrificans</name>
    <name type="common">Neisseria denitrificans</name>
    <dbReference type="NCBI Taxonomy" id="494"/>
    <lineage>
        <taxon>Bacteria</taxon>
        <taxon>Pseudomonadati</taxon>
        <taxon>Pseudomonadota</taxon>
        <taxon>Betaproteobacteria</taxon>
        <taxon>Neisseriales</taxon>
        <taxon>Neisseriaceae</taxon>
        <taxon>Bergeriella</taxon>
    </lineage>
</organism>
<evidence type="ECO:0000313" key="2">
    <source>
        <dbReference type="Proteomes" id="UP000254651"/>
    </source>
</evidence>
<dbReference type="EMBL" id="UGQS01000001">
    <property type="protein sequence ID" value="STZ74797.1"/>
    <property type="molecule type" value="Genomic_DNA"/>
</dbReference>
<proteinExistence type="predicted"/>
<dbReference type="Proteomes" id="UP000254651">
    <property type="component" value="Unassembled WGS sequence"/>
</dbReference>
<reference evidence="1 2" key="1">
    <citation type="submission" date="2018-06" db="EMBL/GenBank/DDBJ databases">
        <authorList>
            <consortium name="Pathogen Informatics"/>
            <person name="Doyle S."/>
        </authorList>
    </citation>
    <scope>NUCLEOTIDE SEQUENCE [LARGE SCALE GENOMIC DNA]</scope>
    <source>
        <strain evidence="1 2">NCTC10295</strain>
    </source>
</reference>
<keyword evidence="2" id="KW-1185">Reference proteome</keyword>
<sequence>MEAMRRNGKRLMAVRQAVEMLRANGKIEAARIDEETGEVLPLSESTIIRALREYRLHPRPAFCSPTRSTA</sequence>
<protein>
    <submittedName>
        <fullName evidence="1">Phage associated protein</fullName>
    </submittedName>
</protein>
<evidence type="ECO:0000313" key="1">
    <source>
        <dbReference type="EMBL" id="STZ74797.1"/>
    </source>
</evidence>
<accession>A0A378UBV1</accession>
<dbReference type="AlphaFoldDB" id="A0A378UBV1"/>
<name>A0A378UBV1_BERDE</name>
<gene>
    <name evidence="1" type="ORF">NCTC10295_00003</name>
</gene>